<dbReference type="EMBL" id="CP126981">
    <property type="protein sequence ID" value="WIM88479.1"/>
    <property type="molecule type" value="Genomic_DNA"/>
</dbReference>
<feature type="domain" description="STAS" evidence="1">
    <location>
        <begin position="6"/>
        <end position="68"/>
    </location>
</feature>
<dbReference type="CDD" id="cd07043">
    <property type="entry name" value="STAS_anti-anti-sigma_factors"/>
    <property type="match status" value="1"/>
</dbReference>
<evidence type="ECO:0000313" key="2">
    <source>
        <dbReference type="EMBL" id="WIM88479.1"/>
    </source>
</evidence>
<name>A0ABY8W3Y1_9MYCO</name>
<gene>
    <name evidence="2" type="ORF">PT015_02970</name>
</gene>
<protein>
    <submittedName>
        <fullName evidence="2">STAS domain-containing protein</fullName>
    </submittedName>
</protein>
<dbReference type="RefSeq" id="WP_285188689.1">
    <property type="nucleotide sequence ID" value="NZ_CP126981.1"/>
</dbReference>
<dbReference type="SUPFAM" id="SSF52091">
    <property type="entry name" value="SpoIIaa-like"/>
    <property type="match status" value="1"/>
</dbReference>
<evidence type="ECO:0000259" key="1">
    <source>
        <dbReference type="PROSITE" id="PS50801"/>
    </source>
</evidence>
<dbReference type="Pfam" id="PF01740">
    <property type="entry name" value="STAS"/>
    <property type="match status" value="1"/>
</dbReference>
<reference evidence="2 3" key="1">
    <citation type="journal article" date="2023" name="Microbiol. Resour. Announc.">
        <title>Complete Genome Sequence of Mycobacterium wuenschmanii, a novel Nontuberculous Mycobacterium Isolated from a captive population of Amazon Milk Frogs.</title>
        <authorList>
            <person name="Hicks J."/>
            <person name="Zeineldin M."/>
            <person name="Ward H."/>
            <person name="Wuenschmann A."/>
            <person name="Camp P."/>
            <person name="Farrell D."/>
            <person name="Lehman K."/>
            <person name="Thacker T."/>
            <person name="Cuthbert E."/>
        </authorList>
    </citation>
    <scope>NUCLEOTIDE SEQUENCE [LARGE SCALE GENOMIC DNA]</scope>
    <source>
        <strain evidence="2 3">Wuenschmanii</strain>
    </source>
</reference>
<dbReference type="PROSITE" id="PS50801">
    <property type="entry name" value="STAS"/>
    <property type="match status" value="1"/>
</dbReference>
<dbReference type="InterPro" id="IPR036513">
    <property type="entry name" value="STAS_dom_sf"/>
</dbReference>
<dbReference type="InterPro" id="IPR002645">
    <property type="entry name" value="STAS_dom"/>
</dbReference>
<organism evidence="2 3">
    <name type="scientific">Candidatus Mycobacterium wuenschmannii</name>
    <dbReference type="NCBI Taxonomy" id="3027808"/>
    <lineage>
        <taxon>Bacteria</taxon>
        <taxon>Bacillati</taxon>
        <taxon>Actinomycetota</taxon>
        <taxon>Actinomycetes</taxon>
        <taxon>Mycobacteriales</taxon>
        <taxon>Mycobacteriaceae</taxon>
        <taxon>Mycobacterium</taxon>
    </lineage>
</organism>
<accession>A0ABY8W3Y1</accession>
<keyword evidence="3" id="KW-1185">Reference proteome</keyword>
<dbReference type="Proteomes" id="UP001236585">
    <property type="component" value="Chromosome"/>
</dbReference>
<sequence length="107" mass="11152">MATSLTLKTTRSGAGELVLTATGEIDLSTVEPFARALNAAVAETATDGVLVVDLSAVEYLDSAGVNVMFPHADHIRVIAHPFLVRVFDISGFSELATVQGPTARNPG</sequence>
<dbReference type="Gene3D" id="3.30.750.24">
    <property type="entry name" value="STAS domain"/>
    <property type="match status" value="1"/>
</dbReference>
<evidence type="ECO:0000313" key="3">
    <source>
        <dbReference type="Proteomes" id="UP001236585"/>
    </source>
</evidence>
<proteinExistence type="predicted"/>